<dbReference type="PANTHER" id="PTHR35526:SF3">
    <property type="entry name" value="ANTI-SIGMA-F FACTOR RSBW"/>
    <property type="match status" value="1"/>
</dbReference>
<dbReference type="InterPro" id="IPR036890">
    <property type="entry name" value="HATPase_C_sf"/>
</dbReference>
<evidence type="ECO:0000259" key="3">
    <source>
        <dbReference type="Pfam" id="PF13581"/>
    </source>
</evidence>
<accession>A0ABP5CK27</accession>
<dbReference type="PANTHER" id="PTHR35526">
    <property type="entry name" value="ANTI-SIGMA-F FACTOR RSBW-RELATED"/>
    <property type="match status" value="1"/>
</dbReference>
<dbReference type="EMBL" id="BAAANN010000016">
    <property type="protein sequence ID" value="GAA1965210.1"/>
    <property type="molecule type" value="Genomic_DNA"/>
</dbReference>
<gene>
    <name evidence="4" type="ORF">GCM10009754_41510</name>
</gene>
<evidence type="ECO:0000313" key="5">
    <source>
        <dbReference type="Proteomes" id="UP001501116"/>
    </source>
</evidence>
<feature type="region of interest" description="Disordered" evidence="2">
    <location>
        <begin position="91"/>
        <end position="110"/>
    </location>
</feature>
<protein>
    <recommendedName>
        <fullName evidence="3">Histidine kinase/HSP90-like ATPase domain-containing protein</fullName>
    </recommendedName>
</protein>
<evidence type="ECO:0000256" key="2">
    <source>
        <dbReference type="SAM" id="MobiDB-lite"/>
    </source>
</evidence>
<keyword evidence="1" id="KW-0418">Kinase</keyword>
<evidence type="ECO:0000313" key="4">
    <source>
        <dbReference type="EMBL" id="GAA1965210.1"/>
    </source>
</evidence>
<dbReference type="InterPro" id="IPR050267">
    <property type="entry name" value="Anti-sigma-factor_SerPK"/>
</dbReference>
<keyword evidence="1" id="KW-0723">Serine/threonine-protein kinase</keyword>
<keyword evidence="5" id="KW-1185">Reference proteome</keyword>
<feature type="domain" description="Histidine kinase/HSP90-like ATPase" evidence="3">
    <location>
        <begin position="36"/>
        <end position="134"/>
    </location>
</feature>
<dbReference type="SUPFAM" id="SSF55874">
    <property type="entry name" value="ATPase domain of HSP90 chaperone/DNA topoisomerase II/histidine kinase"/>
    <property type="match status" value="1"/>
</dbReference>
<sequence length="159" mass="17197">MSLQPQDGGLRSAEPEAEATDPVDITCDLDATPNRTVRDLVRGMLTGRGDLVVEDAILVTDELVSNAHRHGETPRACRLGLRQRGRRLRVEVDDGSPNPPRKRTPDGTGGRGLVLIDQLAAAWGVQCHAHHKTVWAELVLDRVGGGRAAHLSVVPNRQS</sequence>
<dbReference type="CDD" id="cd16936">
    <property type="entry name" value="HATPase_RsbW-like"/>
    <property type="match status" value="1"/>
</dbReference>
<evidence type="ECO:0000256" key="1">
    <source>
        <dbReference type="ARBA" id="ARBA00022527"/>
    </source>
</evidence>
<proteinExistence type="predicted"/>
<name>A0ABP5CK27_9PSEU</name>
<reference evidence="5" key="1">
    <citation type="journal article" date="2019" name="Int. J. Syst. Evol. Microbiol.">
        <title>The Global Catalogue of Microorganisms (GCM) 10K type strain sequencing project: providing services to taxonomists for standard genome sequencing and annotation.</title>
        <authorList>
            <consortium name="The Broad Institute Genomics Platform"/>
            <consortium name="The Broad Institute Genome Sequencing Center for Infectious Disease"/>
            <person name="Wu L."/>
            <person name="Ma J."/>
        </authorList>
    </citation>
    <scope>NUCLEOTIDE SEQUENCE [LARGE SCALE GENOMIC DNA]</scope>
    <source>
        <strain evidence="5">JCM 14545</strain>
    </source>
</reference>
<dbReference type="Gene3D" id="3.30.565.10">
    <property type="entry name" value="Histidine kinase-like ATPase, C-terminal domain"/>
    <property type="match status" value="1"/>
</dbReference>
<dbReference type="Pfam" id="PF13581">
    <property type="entry name" value="HATPase_c_2"/>
    <property type="match status" value="1"/>
</dbReference>
<keyword evidence="1" id="KW-0808">Transferase</keyword>
<feature type="region of interest" description="Disordered" evidence="2">
    <location>
        <begin position="1"/>
        <end position="28"/>
    </location>
</feature>
<dbReference type="InterPro" id="IPR003594">
    <property type="entry name" value="HATPase_dom"/>
</dbReference>
<comment type="caution">
    <text evidence="4">The sequence shown here is derived from an EMBL/GenBank/DDBJ whole genome shotgun (WGS) entry which is preliminary data.</text>
</comment>
<dbReference type="Proteomes" id="UP001501116">
    <property type="component" value="Unassembled WGS sequence"/>
</dbReference>
<organism evidence="4 5">
    <name type="scientific">Amycolatopsis minnesotensis</name>
    <dbReference type="NCBI Taxonomy" id="337894"/>
    <lineage>
        <taxon>Bacteria</taxon>
        <taxon>Bacillati</taxon>
        <taxon>Actinomycetota</taxon>
        <taxon>Actinomycetes</taxon>
        <taxon>Pseudonocardiales</taxon>
        <taxon>Pseudonocardiaceae</taxon>
        <taxon>Amycolatopsis</taxon>
    </lineage>
</organism>